<evidence type="ECO:0000313" key="11">
    <source>
        <dbReference type="EMBL" id="GEO11700.1"/>
    </source>
</evidence>
<dbReference type="AlphaFoldDB" id="A0A512BIC6"/>
<dbReference type="InterPro" id="IPR054319">
    <property type="entry name" value="PspC-rel_ToastRack"/>
</dbReference>
<evidence type="ECO:0000259" key="9">
    <source>
        <dbReference type="Pfam" id="PF22571"/>
    </source>
</evidence>
<keyword evidence="5 7" id="KW-0472">Membrane</keyword>
<feature type="domain" description="PspC-related transmembrane region" evidence="9">
    <location>
        <begin position="329"/>
        <end position="444"/>
    </location>
</feature>
<feature type="compositionally biased region" description="Acidic residues" evidence="6">
    <location>
        <begin position="634"/>
        <end position="647"/>
    </location>
</feature>
<keyword evidence="4 7" id="KW-1133">Transmembrane helix</keyword>
<dbReference type="Pfam" id="PF22571">
    <property type="entry name" value="LiaI-LiaF-TM_PspC"/>
    <property type="match status" value="1"/>
</dbReference>
<comment type="subcellular location">
    <subcellularLocation>
        <location evidence="1">Cell membrane</location>
        <topology evidence="1">Single-pass membrane protein</topology>
    </subcellularLocation>
</comment>
<evidence type="ECO:0000256" key="3">
    <source>
        <dbReference type="ARBA" id="ARBA00022692"/>
    </source>
</evidence>
<protein>
    <recommendedName>
        <fullName evidence="13">Phage shock protein PspC N-terminal domain-containing protein</fullName>
    </recommendedName>
</protein>
<dbReference type="GO" id="GO:0005886">
    <property type="term" value="C:plasma membrane"/>
    <property type="evidence" value="ECO:0007669"/>
    <property type="project" value="UniProtKB-SubCell"/>
</dbReference>
<keyword evidence="3 7" id="KW-0812">Transmembrane</keyword>
<evidence type="ECO:0000313" key="12">
    <source>
        <dbReference type="Proteomes" id="UP000321513"/>
    </source>
</evidence>
<evidence type="ECO:0000256" key="1">
    <source>
        <dbReference type="ARBA" id="ARBA00004162"/>
    </source>
</evidence>
<sequence length="734" mass="83590">MKKVININFQGRVIPIEETAYDMLTRYVESLRLFFANEEGKDEIINDIEGRIAELFGETLKKGSICITDADVNTIINSMGRPEDFEADEEKVHTKLGAESRGNYSYGQSGTTGRGRLYRDENHKVLGGVCSGIANYFSIDPIVIRILFIVFIGITFIPYLILWVAVPSSSSLQIGSQRKRLFRDTETKIIAGVCSGLAQYFNVQLWVPRVLFLIPFFSFVFRWGHWGWWDFPHFLSFSFSPGSIFVYIILWLILPEAKTAADKLEMKGEKVDLNNIKSTIQGDLEGFKDRAQQFGSELKDRAQSMGEELSSAGRKFGAEASAVGRRTGGGVGHVIKVIIKIFVYFFVGCFLLAIVGSLFGLGVVLTGLLPAYSYVLDSNYQEVLAWCSLIFFIWVPVIAIVTWIIRKLTGKKGNSGIIRLTFLSFWILGVICFVNLVISISSEFRYRNYPTEQRVALPNPNVNKLEIKAAAFGKYYSQNWLRLEPFASVDDDTVYVRNVRLRIIKSTSDSFQVFMVKMANGSSKDEAEKTVSRINYNVAQKDSFLLLDKGLPITKQGKFRNQQVIVTVAVPVGKRIYVNDNVGWGNDVRVNMGRDNDFWDWENNMESVSLRWDHNVEYVMTAKGLERVDKSRGEDEDNNDNENDNDNSNETIEQFRKSKEQMEREKEQKLKELQEIDRELQKTDSTFSDSTRYRYRRSTPEAPTTPQTKKPKRTDIASTDVAEPSDMLMIKFAL</sequence>
<dbReference type="Pfam" id="PF22744">
    <property type="entry name" value="Toast-rack_PspC-Cterm"/>
    <property type="match status" value="1"/>
</dbReference>
<evidence type="ECO:0000256" key="7">
    <source>
        <dbReference type="SAM" id="Phobius"/>
    </source>
</evidence>
<reference evidence="11 12" key="1">
    <citation type="submission" date="2019-07" db="EMBL/GenBank/DDBJ databases">
        <title>Whole genome shotgun sequence of Segetibacter aerophilus NBRC 106135.</title>
        <authorList>
            <person name="Hosoyama A."/>
            <person name="Uohara A."/>
            <person name="Ohji S."/>
            <person name="Ichikawa N."/>
        </authorList>
    </citation>
    <scope>NUCLEOTIDE SEQUENCE [LARGE SCALE GENOMIC DNA]</scope>
    <source>
        <strain evidence="11 12">NBRC 106135</strain>
    </source>
</reference>
<evidence type="ECO:0000256" key="6">
    <source>
        <dbReference type="SAM" id="MobiDB-lite"/>
    </source>
</evidence>
<dbReference type="EMBL" id="BJYT01000027">
    <property type="protein sequence ID" value="GEO11700.1"/>
    <property type="molecule type" value="Genomic_DNA"/>
</dbReference>
<accession>A0A512BIC6</accession>
<feature type="transmembrane region" description="Helical" evidence="7">
    <location>
        <begin position="383"/>
        <end position="405"/>
    </location>
</feature>
<organism evidence="11 12">
    <name type="scientific">Segetibacter aerophilus</name>
    <dbReference type="NCBI Taxonomy" id="670293"/>
    <lineage>
        <taxon>Bacteria</taxon>
        <taxon>Pseudomonadati</taxon>
        <taxon>Bacteroidota</taxon>
        <taxon>Chitinophagia</taxon>
        <taxon>Chitinophagales</taxon>
        <taxon>Chitinophagaceae</taxon>
        <taxon>Segetibacter</taxon>
    </lineage>
</organism>
<comment type="caution">
    <text evidence="11">The sequence shown here is derived from an EMBL/GenBank/DDBJ whole genome shotgun (WGS) entry which is preliminary data.</text>
</comment>
<gene>
    <name evidence="11" type="ORF">SAE01_41960</name>
</gene>
<dbReference type="InterPro" id="IPR054321">
    <property type="entry name" value="PspC-rel_TM"/>
</dbReference>
<dbReference type="Proteomes" id="UP000321513">
    <property type="component" value="Unassembled WGS sequence"/>
</dbReference>
<proteinExistence type="predicted"/>
<evidence type="ECO:0000256" key="2">
    <source>
        <dbReference type="ARBA" id="ARBA00022475"/>
    </source>
</evidence>
<dbReference type="PANTHER" id="PTHR33885:SF3">
    <property type="entry name" value="PHAGE SHOCK PROTEIN C"/>
    <property type="match status" value="1"/>
</dbReference>
<feature type="transmembrane region" description="Helical" evidence="7">
    <location>
        <begin position="142"/>
        <end position="166"/>
    </location>
</feature>
<dbReference type="RefSeq" id="WP_147205813.1">
    <property type="nucleotide sequence ID" value="NZ_BJYT01000027.1"/>
</dbReference>
<dbReference type="InterPro" id="IPR052027">
    <property type="entry name" value="PspC"/>
</dbReference>
<evidence type="ECO:0000256" key="5">
    <source>
        <dbReference type="ARBA" id="ARBA00023136"/>
    </source>
</evidence>
<dbReference type="InterPro" id="IPR007168">
    <property type="entry name" value="Phageshock_PspC_N"/>
</dbReference>
<feature type="domain" description="Phage shock protein PspC N-terminal" evidence="8">
    <location>
        <begin position="116"/>
        <end position="168"/>
    </location>
</feature>
<dbReference type="PANTHER" id="PTHR33885">
    <property type="entry name" value="PHAGE SHOCK PROTEIN C"/>
    <property type="match status" value="1"/>
</dbReference>
<feature type="region of interest" description="Disordered" evidence="6">
    <location>
        <begin position="627"/>
        <end position="721"/>
    </location>
</feature>
<keyword evidence="12" id="KW-1185">Reference proteome</keyword>
<feature type="compositionally biased region" description="Basic and acidic residues" evidence="6">
    <location>
        <begin position="653"/>
        <end position="682"/>
    </location>
</feature>
<evidence type="ECO:0008006" key="13">
    <source>
        <dbReference type="Google" id="ProtNLM"/>
    </source>
</evidence>
<feature type="domain" description="PspC-related ToastRack" evidence="10">
    <location>
        <begin position="490"/>
        <end position="604"/>
    </location>
</feature>
<feature type="transmembrane region" description="Helical" evidence="7">
    <location>
        <begin position="341"/>
        <end position="363"/>
    </location>
</feature>
<name>A0A512BIC6_9BACT</name>
<feature type="transmembrane region" description="Helical" evidence="7">
    <location>
        <begin position="417"/>
        <end position="438"/>
    </location>
</feature>
<keyword evidence="2" id="KW-1003">Cell membrane</keyword>
<dbReference type="Pfam" id="PF04024">
    <property type="entry name" value="PspC"/>
    <property type="match status" value="2"/>
</dbReference>
<feature type="domain" description="Phage shock protein PspC N-terminal" evidence="8">
    <location>
        <begin position="179"/>
        <end position="257"/>
    </location>
</feature>
<evidence type="ECO:0000256" key="4">
    <source>
        <dbReference type="ARBA" id="ARBA00022989"/>
    </source>
</evidence>
<evidence type="ECO:0000259" key="8">
    <source>
        <dbReference type="Pfam" id="PF04024"/>
    </source>
</evidence>
<dbReference type="OrthoDB" id="5772680at2"/>
<feature type="transmembrane region" description="Helical" evidence="7">
    <location>
        <begin position="186"/>
        <end position="203"/>
    </location>
</feature>
<feature type="transmembrane region" description="Helical" evidence="7">
    <location>
        <begin position="234"/>
        <end position="254"/>
    </location>
</feature>
<evidence type="ECO:0000259" key="10">
    <source>
        <dbReference type="Pfam" id="PF22744"/>
    </source>
</evidence>